<accession>A0A382J352</accession>
<protein>
    <submittedName>
        <fullName evidence="1">Uncharacterized protein</fullName>
    </submittedName>
</protein>
<evidence type="ECO:0000313" key="1">
    <source>
        <dbReference type="EMBL" id="SVC06306.1"/>
    </source>
</evidence>
<dbReference type="AlphaFoldDB" id="A0A382J352"/>
<name>A0A382J352_9ZZZZ</name>
<dbReference type="EMBL" id="UINC01071423">
    <property type="protein sequence ID" value="SVC06306.1"/>
    <property type="molecule type" value="Genomic_DNA"/>
</dbReference>
<organism evidence="1">
    <name type="scientific">marine metagenome</name>
    <dbReference type="NCBI Taxonomy" id="408172"/>
    <lineage>
        <taxon>unclassified sequences</taxon>
        <taxon>metagenomes</taxon>
        <taxon>ecological metagenomes</taxon>
    </lineage>
</organism>
<gene>
    <name evidence="1" type="ORF">METZ01_LOCUS259160</name>
</gene>
<reference evidence="1" key="1">
    <citation type="submission" date="2018-05" db="EMBL/GenBank/DDBJ databases">
        <authorList>
            <person name="Lanie J.A."/>
            <person name="Ng W.-L."/>
            <person name="Kazmierczak K.M."/>
            <person name="Andrzejewski T.M."/>
            <person name="Davidsen T.M."/>
            <person name="Wayne K.J."/>
            <person name="Tettelin H."/>
            <person name="Glass J.I."/>
            <person name="Rusch D."/>
            <person name="Podicherti R."/>
            <person name="Tsui H.-C.T."/>
            <person name="Winkler M.E."/>
        </authorList>
    </citation>
    <scope>NUCLEOTIDE SEQUENCE</scope>
</reference>
<feature type="non-terminal residue" evidence="1">
    <location>
        <position position="135"/>
    </location>
</feature>
<sequence length="135" mass="13797">MSLIHSRQLNPKLTGSFTLSGSIVATGGVGTISASKFAGDGSSLTNISSTGIDGELGIFTPTGSVYSTTNDVQLTGSLKANTVASASTAIYTNNLTNGYPTSNAWGTGLDGSYFNNFDNTTHVSEILRFVAGAMS</sequence>
<proteinExistence type="predicted"/>